<dbReference type="KEGG" id="cbw:RR42_m3248"/>
<proteinExistence type="predicted"/>
<accession>A0A0C4YIV8</accession>
<keyword evidence="2" id="KW-1185">Reference proteome</keyword>
<gene>
    <name evidence="1" type="ORF">RR42_m3248</name>
</gene>
<evidence type="ECO:0000313" key="2">
    <source>
        <dbReference type="Proteomes" id="UP000031843"/>
    </source>
</evidence>
<protein>
    <submittedName>
        <fullName evidence="1">Uncharacterized protein</fullName>
    </submittedName>
</protein>
<dbReference type="EMBL" id="CP010536">
    <property type="protein sequence ID" value="AJG20616.1"/>
    <property type="molecule type" value="Genomic_DNA"/>
</dbReference>
<sequence>MARGFVPLGRHVARRSGLARGPGVSRNTATRALYAIRSSAV</sequence>
<evidence type="ECO:0000313" key="1">
    <source>
        <dbReference type="EMBL" id="AJG20616.1"/>
    </source>
</evidence>
<dbReference type="AlphaFoldDB" id="A0A0C4YIV8"/>
<organism evidence="1 2">
    <name type="scientific">Cupriavidus basilensis</name>
    <dbReference type="NCBI Taxonomy" id="68895"/>
    <lineage>
        <taxon>Bacteria</taxon>
        <taxon>Pseudomonadati</taxon>
        <taxon>Pseudomonadota</taxon>
        <taxon>Betaproteobacteria</taxon>
        <taxon>Burkholderiales</taxon>
        <taxon>Burkholderiaceae</taxon>
        <taxon>Cupriavidus</taxon>
    </lineage>
</organism>
<reference evidence="1 2" key="1">
    <citation type="journal article" date="2015" name="Genome Announc.">
        <title>Complete Genome Sequence of Cupriavidus basilensis 4G11, Isolated from the Oak Ridge Field Research Center Site.</title>
        <authorList>
            <person name="Ray J."/>
            <person name="Waters R.J."/>
            <person name="Skerker J.M."/>
            <person name="Kuehl J.V."/>
            <person name="Price M.N."/>
            <person name="Huang J."/>
            <person name="Chakraborty R."/>
            <person name="Arkin A.P."/>
            <person name="Deutschbauer A."/>
        </authorList>
    </citation>
    <scope>NUCLEOTIDE SEQUENCE [LARGE SCALE GENOMIC DNA]</scope>
    <source>
        <strain evidence="1">4G11</strain>
    </source>
</reference>
<dbReference type="Proteomes" id="UP000031843">
    <property type="component" value="Chromosome main"/>
</dbReference>
<name>A0A0C4YIV8_9BURK</name>